<organism evidence="3 4">
    <name type="scientific">Bordetella genomosp. 9</name>
    <dbReference type="NCBI Taxonomy" id="1416803"/>
    <lineage>
        <taxon>Bacteria</taxon>
        <taxon>Pseudomonadati</taxon>
        <taxon>Pseudomonadota</taxon>
        <taxon>Betaproteobacteria</taxon>
        <taxon>Burkholderiales</taxon>
        <taxon>Alcaligenaceae</taxon>
        <taxon>Bordetella</taxon>
    </lineage>
</organism>
<gene>
    <name evidence="3" type="ORF">CAL13_18100</name>
</gene>
<accession>A0A1W6Z546</accession>
<dbReference type="EMBL" id="CP021109">
    <property type="protein sequence ID" value="ARP87913.1"/>
    <property type="molecule type" value="Genomic_DNA"/>
</dbReference>
<evidence type="ECO:0000256" key="1">
    <source>
        <dbReference type="SAM" id="Coils"/>
    </source>
</evidence>
<feature type="coiled-coil region" evidence="1">
    <location>
        <begin position="140"/>
        <end position="171"/>
    </location>
</feature>
<dbReference type="RefSeq" id="WP_086073153.1">
    <property type="nucleotide sequence ID" value="NZ_CP021109.1"/>
</dbReference>
<evidence type="ECO:0000313" key="3">
    <source>
        <dbReference type="EMBL" id="ARP87913.1"/>
    </source>
</evidence>
<evidence type="ECO:0000256" key="2">
    <source>
        <dbReference type="SAM" id="MobiDB-lite"/>
    </source>
</evidence>
<dbReference type="Proteomes" id="UP000194139">
    <property type="component" value="Chromosome"/>
</dbReference>
<keyword evidence="4" id="KW-1185">Reference proteome</keyword>
<feature type="region of interest" description="Disordered" evidence="2">
    <location>
        <begin position="77"/>
        <end position="113"/>
    </location>
</feature>
<feature type="compositionally biased region" description="Low complexity" evidence="2">
    <location>
        <begin position="79"/>
        <end position="104"/>
    </location>
</feature>
<protein>
    <submittedName>
        <fullName evidence="3">Uncharacterized protein</fullName>
    </submittedName>
</protein>
<reference evidence="3 4" key="1">
    <citation type="submission" date="2017-05" db="EMBL/GenBank/DDBJ databases">
        <title>Complete and WGS of Bordetella genogroups.</title>
        <authorList>
            <person name="Spilker T."/>
            <person name="LiPuma J."/>
        </authorList>
    </citation>
    <scope>NUCLEOTIDE SEQUENCE [LARGE SCALE GENOMIC DNA]</scope>
    <source>
        <strain evidence="3 4">AU17164</strain>
    </source>
</reference>
<name>A0A1W6Z546_9BORD</name>
<keyword evidence="1" id="KW-0175">Coiled coil</keyword>
<evidence type="ECO:0000313" key="4">
    <source>
        <dbReference type="Proteomes" id="UP000194139"/>
    </source>
</evidence>
<dbReference type="AlphaFoldDB" id="A0A1W6Z546"/>
<sequence length="235" mass="24268">MAIAALNSTNTPVHSGEGVQVSAVVYRDPATRAFAEYGATANQHSETAQTQMAARPAMSFATDALLMQRIRASQASSLEAGTAPAAPAAPATAGPEAATGPEAADPVAPTRARRSADDGFVTLGLSSDLVKGIKKSIFPLNRLMKSKRKLKERLEQDRSNLEAKIVALAITVNFTNVKRVEIKGYAAGVKELGVLVAEEAKKAMAAKLGVDPGVIHVSGGGGSDPVVGVKVRVIG</sequence>
<proteinExistence type="predicted"/>